<sequence>MDHPSSSPDSGRRPPPNRRRDKPQLSCNACRVRKAKCDRQSPCSTCVKRDIAATCTYPSTRPPKRAGVSRPRTESSTGIRKRLDSLEHQIISLMESGAASHPTSLPDNTDQLSNMSLDSLCHILNKTGPSQQPNFKAGNLNTSTGVPSYVSSTHWVAILDSISEMKNEFQSESDNPSPPSDGSPARDPVEKPALLFGHQGNISREDVLAAMPPRPVVDRLVSEYFTDLDMMPHIACLHTPTFFRQYENFWSNPDSASIMWLGFLYSMMCLSAHFSPANMLAEPDVENTQTRTARPQYIDQVVQCLSLADYSRGGPYVIETLLQYFTIEHVRRPDTEVDTWLVLGVILRLALRMGYHRDPAQFPKLSPMECEIRRRVWSALYISDIMVSMQIGVPKMVQEGQWDTRDPMNLSDEDFDENTTELPPSRGDDQQTPVFFIIARYKMAKVMGVMADIINATQYDPVKAVGAAELLKATYDSLPSVLKLGSSGSNDHPRTIMHRYVLAIQLHQAEMLVHLRCMATPPQEGDFTRPNSSLNILLNAALKLLEYRGLLDQEAQPGGPLWPVRWKLSSTLAHEFLLATVVLSKALFSTLGPHPLVQAGTDMEVRILSTLRQTHGLWLRSKHRSSEARQAADLLTSLFHALDPTPSMEPTNPDGSVIDLETYLGLNLDSLLPGWFLD</sequence>
<dbReference type="EMBL" id="CP090034">
    <property type="protein sequence ID" value="UPK95331.1"/>
    <property type="molecule type" value="Genomic_DNA"/>
</dbReference>
<evidence type="ECO:0000313" key="1">
    <source>
        <dbReference type="EMBL" id="UPK95331.1"/>
    </source>
</evidence>
<reference evidence="1" key="1">
    <citation type="submission" date="2021-11" db="EMBL/GenBank/DDBJ databases">
        <title>Fusarium solani-melongenae Genome sequencing and assembly.</title>
        <authorList>
            <person name="Xie S."/>
            <person name="Huang L."/>
            <person name="Zhang X."/>
        </authorList>
    </citation>
    <scope>NUCLEOTIDE SEQUENCE</scope>
    <source>
        <strain evidence="1">CRI 24-3</strain>
    </source>
</reference>
<dbReference type="Proteomes" id="UP000830768">
    <property type="component" value="Chromosome 5"/>
</dbReference>
<keyword evidence="2" id="KW-1185">Reference proteome</keyword>
<organism evidence="1 2">
    <name type="scientific">Fusarium solani subsp. cucurbitae</name>
    <name type="common">Neocosmosporum cucurbitae</name>
    <dbReference type="NCBI Taxonomy" id="2747967"/>
    <lineage>
        <taxon>Eukaryota</taxon>
        <taxon>Fungi</taxon>
        <taxon>Dikarya</taxon>
        <taxon>Ascomycota</taxon>
        <taxon>Pezizomycotina</taxon>
        <taxon>Sordariomycetes</taxon>
        <taxon>Hypocreomycetidae</taxon>
        <taxon>Hypocreales</taxon>
        <taxon>Nectriaceae</taxon>
        <taxon>Fusarium</taxon>
        <taxon>Fusarium solani species complex</taxon>
    </lineage>
</organism>
<evidence type="ECO:0000313" key="2">
    <source>
        <dbReference type="Proteomes" id="UP000830768"/>
    </source>
</evidence>
<accession>A0ACD3Z3A3</accession>
<protein>
    <submittedName>
        <fullName evidence="1">Uncharacterized protein</fullName>
    </submittedName>
</protein>
<proteinExistence type="predicted"/>
<name>A0ACD3Z3A3_FUSSC</name>
<gene>
    <name evidence="1" type="ORF">LCI18_006266</name>
</gene>